<feature type="transmembrane region" description="Helical" evidence="2">
    <location>
        <begin position="165"/>
        <end position="186"/>
    </location>
</feature>
<feature type="transmembrane region" description="Helical" evidence="2">
    <location>
        <begin position="226"/>
        <end position="246"/>
    </location>
</feature>
<feature type="transmembrane region" description="Helical" evidence="2">
    <location>
        <begin position="294"/>
        <end position="314"/>
    </location>
</feature>
<evidence type="ECO:0000313" key="3">
    <source>
        <dbReference type="EMBL" id="PWR15571.1"/>
    </source>
</evidence>
<dbReference type="SUPFAM" id="SSF53474">
    <property type="entry name" value="alpha/beta-Hydrolases"/>
    <property type="match status" value="1"/>
</dbReference>
<comment type="caution">
    <text evidence="3">The sequence shown here is derived from an EMBL/GenBank/DDBJ whole genome shotgun (WGS) entry which is preliminary data.</text>
</comment>
<feature type="region of interest" description="Disordered" evidence="1">
    <location>
        <begin position="680"/>
        <end position="720"/>
    </location>
</feature>
<keyword evidence="2" id="KW-0812">Transmembrane</keyword>
<dbReference type="RefSeq" id="WP_109801344.1">
    <property type="nucleotide sequence ID" value="NZ_QGKS01000180.1"/>
</dbReference>
<evidence type="ECO:0000256" key="1">
    <source>
        <dbReference type="SAM" id="MobiDB-lite"/>
    </source>
</evidence>
<dbReference type="Proteomes" id="UP000246050">
    <property type="component" value="Unassembled WGS sequence"/>
</dbReference>
<sequence>MSEESPPPGRQYVPGEVVELRVHGVSGAGAEQVLDRPHVHQVAGDRSGGFFRPRPDYPDSTGPGGVVLEAYRWSDLPSGTAARTLSLVFLLPFMLSNVAIWMRPADRGSGSGVKVLCRLIALNLTLVYVLSAVGVALDLIAWKCMGSPRCLEGRAWLSWLGGRPVGLRLVVLVVLPVAALGLLWMLSVRPGRPYEAFRTPGGDPEGDRLSAVGQWDAMPMVGRLRAIHVAAAFAVLNLTLLAARGAGGPSPVVIVLAAVAGAVLAACLALLCAGASVERASTGPTDRLAATARVVACALTVPTLGVVALDGTSWPHSTGLPGYSRIVAWAFVAQMTLLFALAVLTLWRRRGRDPRQALLRGLGAPVIATVAVGLASALSAELVYRTAYFLNRRAITGSAGDLVPPPLAYKWAIFTFFLASIAAVAAGGAITLLTRPGRRRAAAAIVARDFPDAPPEAADRLDRVARTIARARFTERLGPLAMVFAGLAAVGLAASVLGLFEHQPGPLVERFLGVPAEFVNFGLTFGSYLIAGIIAGLVVGGLFAYRTAEFRRYVGVVWDLGTFWPRAAHPFAPPCYAERAVPELAKRICYLAGQHDGVLLTGHSHGSVLLAAAVLQLPAPVRRRVALLTYGSPLDRLYTRLFPAYLGRDVLREMGARIDWRWVNLWRDTDQIGGWVFAAHRPGDPPPGADPSERVDRRLRDPEDVVVPPSDSVPPPIRGHWPCESDERFAAAVRDLVGRLRAADRGR</sequence>
<reference evidence="3 4" key="1">
    <citation type="submission" date="2018-05" db="EMBL/GenBank/DDBJ databases">
        <title>Micromonosporas from Atacama Desert.</title>
        <authorList>
            <person name="Carro L."/>
            <person name="Golinska P."/>
            <person name="Klenk H.-P."/>
            <person name="Goodfellow M."/>
        </authorList>
    </citation>
    <scope>NUCLEOTIDE SEQUENCE [LARGE SCALE GENOMIC DNA]</scope>
    <source>
        <strain evidence="3 4">4G51</strain>
    </source>
</reference>
<feature type="transmembrane region" description="Helical" evidence="2">
    <location>
        <begin position="480"/>
        <end position="500"/>
    </location>
</feature>
<keyword evidence="2" id="KW-0472">Membrane</keyword>
<feature type="transmembrane region" description="Helical" evidence="2">
    <location>
        <begin position="252"/>
        <end position="273"/>
    </location>
</feature>
<keyword evidence="2" id="KW-1133">Transmembrane helix</keyword>
<protein>
    <recommendedName>
        <fullName evidence="5">Integral membrane protein</fullName>
    </recommendedName>
</protein>
<evidence type="ECO:0000313" key="4">
    <source>
        <dbReference type="Proteomes" id="UP000246050"/>
    </source>
</evidence>
<feature type="transmembrane region" description="Helical" evidence="2">
    <location>
        <begin position="359"/>
        <end position="380"/>
    </location>
</feature>
<organism evidence="3 4">
    <name type="scientific">Micromonospora sicca</name>
    <dbReference type="NCBI Taxonomy" id="2202420"/>
    <lineage>
        <taxon>Bacteria</taxon>
        <taxon>Bacillati</taxon>
        <taxon>Actinomycetota</taxon>
        <taxon>Actinomycetes</taxon>
        <taxon>Micromonosporales</taxon>
        <taxon>Micromonosporaceae</taxon>
        <taxon>Micromonospora</taxon>
    </lineage>
</organism>
<gene>
    <name evidence="3" type="ORF">DKT69_10330</name>
</gene>
<name>A0A317DLP7_9ACTN</name>
<accession>A0A317DLP7</accession>
<dbReference type="AlphaFoldDB" id="A0A317DLP7"/>
<dbReference type="OrthoDB" id="4320047at2"/>
<dbReference type="EMBL" id="QGKS01000180">
    <property type="protein sequence ID" value="PWR15571.1"/>
    <property type="molecule type" value="Genomic_DNA"/>
</dbReference>
<feature type="transmembrane region" description="Helical" evidence="2">
    <location>
        <begin position="520"/>
        <end position="545"/>
    </location>
</feature>
<evidence type="ECO:0008006" key="5">
    <source>
        <dbReference type="Google" id="ProtNLM"/>
    </source>
</evidence>
<proteinExistence type="predicted"/>
<feature type="transmembrane region" description="Helical" evidence="2">
    <location>
        <begin position="81"/>
        <end position="103"/>
    </location>
</feature>
<feature type="transmembrane region" description="Helical" evidence="2">
    <location>
        <begin position="411"/>
        <end position="433"/>
    </location>
</feature>
<feature type="transmembrane region" description="Helical" evidence="2">
    <location>
        <begin position="115"/>
        <end position="137"/>
    </location>
</feature>
<feature type="compositionally biased region" description="Basic and acidic residues" evidence="1">
    <location>
        <begin position="691"/>
        <end position="703"/>
    </location>
</feature>
<feature type="transmembrane region" description="Helical" evidence="2">
    <location>
        <begin position="326"/>
        <end position="347"/>
    </location>
</feature>
<dbReference type="InterPro" id="IPR029058">
    <property type="entry name" value="AB_hydrolase_fold"/>
</dbReference>
<evidence type="ECO:0000256" key="2">
    <source>
        <dbReference type="SAM" id="Phobius"/>
    </source>
</evidence>